<dbReference type="Pfam" id="PF00392">
    <property type="entry name" value="GntR"/>
    <property type="match status" value="1"/>
</dbReference>
<proteinExistence type="predicted"/>
<organism evidence="5 6">
    <name type="scientific">Limoniibacter endophyticus</name>
    <dbReference type="NCBI Taxonomy" id="1565040"/>
    <lineage>
        <taxon>Bacteria</taxon>
        <taxon>Pseudomonadati</taxon>
        <taxon>Pseudomonadota</taxon>
        <taxon>Alphaproteobacteria</taxon>
        <taxon>Hyphomicrobiales</taxon>
        <taxon>Bartonellaceae</taxon>
        <taxon>Limoniibacter</taxon>
    </lineage>
</organism>
<protein>
    <submittedName>
        <fullName evidence="5">GntR family transcriptional regulator</fullName>
    </submittedName>
</protein>
<dbReference type="GO" id="GO:0003677">
    <property type="term" value="F:DNA binding"/>
    <property type="evidence" value="ECO:0007669"/>
    <property type="project" value="UniProtKB-KW"/>
</dbReference>
<dbReference type="InterPro" id="IPR036390">
    <property type="entry name" value="WH_DNA-bd_sf"/>
</dbReference>
<dbReference type="Proteomes" id="UP000641137">
    <property type="component" value="Unassembled WGS sequence"/>
</dbReference>
<gene>
    <name evidence="5" type="ORF">GCM10010136_29380</name>
</gene>
<feature type="domain" description="HTH gntR-type" evidence="4">
    <location>
        <begin position="10"/>
        <end position="77"/>
    </location>
</feature>
<evidence type="ECO:0000259" key="4">
    <source>
        <dbReference type="PROSITE" id="PS50949"/>
    </source>
</evidence>
<dbReference type="InterPro" id="IPR011711">
    <property type="entry name" value="GntR_C"/>
</dbReference>
<dbReference type="InterPro" id="IPR008920">
    <property type="entry name" value="TF_FadR/GntR_C"/>
</dbReference>
<dbReference type="SUPFAM" id="SSF48008">
    <property type="entry name" value="GntR ligand-binding domain-like"/>
    <property type="match status" value="1"/>
</dbReference>
<dbReference type="InterPro" id="IPR036388">
    <property type="entry name" value="WH-like_DNA-bd_sf"/>
</dbReference>
<keyword evidence="1" id="KW-0805">Transcription regulation</keyword>
<name>A0A8J3DUD8_9HYPH</name>
<dbReference type="EMBL" id="BMZO01000010">
    <property type="protein sequence ID" value="GHC77871.1"/>
    <property type="molecule type" value="Genomic_DNA"/>
</dbReference>
<evidence type="ECO:0000313" key="6">
    <source>
        <dbReference type="Proteomes" id="UP000641137"/>
    </source>
</evidence>
<dbReference type="SUPFAM" id="SSF46785">
    <property type="entry name" value="Winged helix' DNA-binding domain"/>
    <property type="match status" value="1"/>
</dbReference>
<dbReference type="SMART" id="SM00345">
    <property type="entry name" value="HTH_GNTR"/>
    <property type="match status" value="1"/>
</dbReference>
<keyword evidence="2" id="KW-0238">DNA-binding</keyword>
<dbReference type="AlphaFoldDB" id="A0A8J3DUD8"/>
<comment type="caution">
    <text evidence="5">The sequence shown here is derived from an EMBL/GenBank/DDBJ whole genome shotgun (WGS) entry which is preliminary data.</text>
</comment>
<sequence length="225" mass="25203">MVKHDILDRENLSNRAYTTLCEALVKGHYKPGDRLKIRDLAEQFGTSVTPVRDAILRLAQDEAIVFQSARNIRIPIVTKPRYLEIRAIRMRLEALAAETAARRASQEDITRLERILENNETAIRNKDGIRGADFNQAFHFEIASIADMPQLYSILQRLWLQMGPLISQVYLEGGRSMINHHYTILNALREHDPVGAGAAMITDISSGGQALLDRVSAFGQPAAAE</sequence>
<dbReference type="Pfam" id="PF07729">
    <property type="entry name" value="FCD"/>
    <property type="match status" value="1"/>
</dbReference>
<accession>A0A8J3DUD8</accession>
<dbReference type="PANTHER" id="PTHR43537:SF39">
    <property type="entry name" value="HTH-TYPE TRANSCRIPTIONAL REGULATOR MCBR"/>
    <property type="match status" value="1"/>
</dbReference>
<keyword evidence="6" id="KW-1185">Reference proteome</keyword>
<evidence type="ECO:0000256" key="3">
    <source>
        <dbReference type="ARBA" id="ARBA00023163"/>
    </source>
</evidence>
<keyword evidence="3" id="KW-0804">Transcription</keyword>
<reference evidence="5" key="2">
    <citation type="submission" date="2020-09" db="EMBL/GenBank/DDBJ databases">
        <authorList>
            <person name="Sun Q."/>
            <person name="Kim S."/>
        </authorList>
    </citation>
    <scope>NUCLEOTIDE SEQUENCE</scope>
    <source>
        <strain evidence="5">KCTC 42097</strain>
    </source>
</reference>
<dbReference type="InterPro" id="IPR000524">
    <property type="entry name" value="Tscrpt_reg_HTH_GntR"/>
</dbReference>
<evidence type="ECO:0000313" key="5">
    <source>
        <dbReference type="EMBL" id="GHC77871.1"/>
    </source>
</evidence>
<evidence type="ECO:0000256" key="2">
    <source>
        <dbReference type="ARBA" id="ARBA00023125"/>
    </source>
</evidence>
<dbReference type="PROSITE" id="PS50949">
    <property type="entry name" value="HTH_GNTR"/>
    <property type="match status" value="1"/>
</dbReference>
<dbReference type="GO" id="GO:0003700">
    <property type="term" value="F:DNA-binding transcription factor activity"/>
    <property type="evidence" value="ECO:0007669"/>
    <property type="project" value="InterPro"/>
</dbReference>
<dbReference type="Gene3D" id="1.20.120.530">
    <property type="entry name" value="GntR ligand-binding domain-like"/>
    <property type="match status" value="1"/>
</dbReference>
<dbReference type="Gene3D" id="1.10.10.10">
    <property type="entry name" value="Winged helix-like DNA-binding domain superfamily/Winged helix DNA-binding domain"/>
    <property type="match status" value="1"/>
</dbReference>
<reference evidence="5" key="1">
    <citation type="journal article" date="2014" name="Int. J. Syst. Evol. Microbiol.">
        <title>Complete genome sequence of Corynebacterium casei LMG S-19264T (=DSM 44701T), isolated from a smear-ripened cheese.</title>
        <authorList>
            <consortium name="US DOE Joint Genome Institute (JGI-PGF)"/>
            <person name="Walter F."/>
            <person name="Albersmeier A."/>
            <person name="Kalinowski J."/>
            <person name="Ruckert C."/>
        </authorList>
    </citation>
    <scope>NUCLEOTIDE SEQUENCE</scope>
    <source>
        <strain evidence="5">KCTC 42097</strain>
    </source>
</reference>
<evidence type="ECO:0000256" key="1">
    <source>
        <dbReference type="ARBA" id="ARBA00023015"/>
    </source>
</evidence>
<dbReference type="RefSeq" id="WP_189491760.1">
    <property type="nucleotide sequence ID" value="NZ_BMZO01000010.1"/>
</dbReference>
<dbReference type="SMART" id="SM00895">
    <property type="entry name" value="FCD"/>
    <property type="match status" value="1"/>
</dbReference>
<dbReference type="PANTHER" id="PTHR43537">
    <property type="entry name" value="TRANSCRIPTIONAL REGULATOR, GNTR FAMILY"/>
    <property type="match status" value="1"/>
</dbReference>